<gene>
    <name evidence="2" type="ORF">C5167_007185</name>
</gene>
<evidence type="ECO:0000313" key="2">
    <source>
        <dbReference type="EMBL" id="RZC59882.1"/>
    </source>
</evidence>
<evidence type="ECO:0000313" key="3">
    <source>
        <dbReference type="Proteomes" id="UP000316621"/>
    </source>
</evidence>
<name>A0A4Y7JIK2_PAPSO</name>
<dbReference type="EMBL" id="CM010718">
    <property type="protein sequence ID" value="RZC59882.1"/>
    <property type="molecule type" value="Genomic_DNA"/>
</dbReference>
<dbReference type="Proteomes" id="UP000316621">
    <property type="component" value="Chromosome 4"/>
</dbReference>
<proteinExistence type="predicted"/>
<feature type="region of interest" description="Disordered" evidence="1">
    <location>
        <begin position="93"/>
        <end position="120"/>
    </location>
</feature>
<keyword evidence="3" id="KW-1185">Reference proteome</keyword>
<dbReference type="Gramene" id="RZC59882">
    <property type="protein sequence ID" value="RZC59882"/>
    <property type="gene ID" value="C5167_007185"/>
</dbReference>
<feature type="compositionally biased region" description="Low complexity" evidence="1">
    <location>
        <begin position="101"/>
        <end position="112"/>
    </location>
</feature>
<dbReference type="AlphaFoldDB" id="A0A4Y7JIK2"/>
<evidence type="ECO:0000256" key="1">
    <source>
        <dbReference type="SAM" id="MobiDB-lite"/>
    </source>
</evidence>
<sequence length="120" mass="13148">MVIQSESTVGPQEFAVPDKKGPRGLSLLCLLSVLRKHYRLGEHSPSGSSAYNFQIQIIEVCYDTHIHNDTNEETGKDFFSSWKSASVAEDDAVDFTSPPLSKGSKGKQSNSNFDKLGLPT</sequence>
<reference evidence="2 3" key="1">
    <citation type="journal article" date="2018" name="Science">
        <title>The opium poppy genome and morphinan production.</title>
        <authorList>
            <person name="Guo L."/>
            <person name="Winzer T."/>
            <person name="Yang X."/>
            <person name="Li Y."/>
            <person name="Ning Z."/>
            <person name="He Z."/>
            <person name="Teodor R."/>
            <person name="Lu Y."/>
            <person name="Bowser T.A."/>
            <person name="Graham I.A."/>
            <person name="Ye K."/>
        </authorList>
    </citation>
    <scope>NUCLEOTIDE SEQUENCE [LARGE SCALE GENOMIC DNA]</scope>
    <source>
        <strain evidence="3">cv. HN1</strain>
        <tissue evidence="2">Leaves</tissue>
    </source>
</reference>
<protein>
    <submittedName>
        <fullName evidence="2">Uncharacterized protein</fullName>
    </submittedName>
</protein>
<organism evidence="2 3">
    <name type="scientific">Papaver somniferum</name>
    <name type="common">Opium poppy</name>
    <dbReference type="NCBI Taxonomy" id="3469"/>
    <lineage>
        <taxon>Eukaryota</taxon>
        <taxon>Viridiplantae</taxon>
        <taxon>Streptophyta</taxon>
        <taxon>Embryophyta</taxon>
        <taxon>Tracheophyta</taxon>
        <taxon>Spermatophyta</taxon>
        <taxon>Magnoliopsida</taxon>
        <taxon>Ranunculales</taxon>
        <taxon>Papaveraceae</taxon>
        <taxon>Papaveroideae</taxon>
        <taxon>Papaver</taxon>
    </lineage>
</organism>
<accession>A0A4Y7JIK2</accession>